<feature type="domain" description="DUF7692" evidence="1">
    <location>
        <begin position="1"/>
        <end position="56"/>
    </location>
</feature>
<protein>
    <recommendedName>
        <fullName evidence="1">DUF7692 domain-containing protein</fullName>
    </recommendedName>
</protein>
<dbReference type="AlphaFoldDB" id="M0MBF1"/>
<sequence length="90" mass="10386">MRIKTDGKHEYRVDQLRQIMQATEEGTKSGAFDFSTEFTLRMLENLDQALHHSDMTEELAEVLSTPTVDLTYRIEANLDVNPSRRARADE</sequence>
<dbReference type="InterPro" id="IPR056109">
    <property type="entry name" value="DUF7692"/>
</dbReference>
<accession>M0MBF1</accession>
<dbReference type="OrthoDB" id="197139at2157"/>
<evidence type="ECO:0000313" key="2">
    <source>
        <dbReference type="EMBL" id="EMA41964.1"/>
    </source>
</evidence>
<proteinExistence type="predicted"/>
<gene>
    <name evidence="2" type="ORF">C447_00200</name>
</gene>
<keyword evidence="3" id="KW-1185">Reference proteome</keyword>
<evidence type="ECO:0000313" key="3">
    <source>
        <dbReference type="Proteomes" id="UP000011566"/>
    </source>
</evidence>
<evidence type="ECO:0000259" key="1">
    <source>
        <dbReference type="Pfam" id="PF24743"/>
    </source>
</evidence>
<dbReference type="Proteomes" id="UP000011566">
    <property type="component" value="Unassembled WGS sequence"/>
</dbReference>
<dbReference type="PATRIC" id="fig|1132509.6.peg.40"/>
<comment type="caution">
    <text evidence="2">The sequence shown here is derived from an EMBL/GenBank/DDBJ whole genome shotgun (WGS) entry which is preliminary data.</text>
</comment>
<dbReference type="Pfam" id="PF24743">
    <property type="entry name" value="DUF7692"/>
    <property type="match status" value="1"/>
</dbReference>
<dbReference type="eggNOG" id="arCOG09232">
    <property type="taxonomic scope" value="Archaea"/>
</dbReference>
<dbReference type="EMBL" id="AOMB01000003">
    <property type="protein sequence ID" value="EMA41964.1"/>
    <property type="molecule type" value="Genomic_DNA"/>
</dbReference>
<name>M0MBF1_9EURY</name>
<organism evidence="2 3">
    <name type="scientific">Halococcus hamelinensis 100A6</name>
    <dbReference type="NCBI Taxonomy" id="1132509"/>
    <lineage>
        <taxon>Archaea</taxon>
        <taxon>Methanobacteriati</taxon>
        <taxon>Methanobacteriota</taxon>
        <taxon>Stenosarchaea group</taxon>
        <taxon>Halobacteria</taxon>
        <taxon>Halobacteriales</taxon>
        <taxon>Halococcaceae</taxon>
        <taxon>Halococcus</taxon>
    </lineage>
</organism>
<reference evidence="2 3" key="1">
    <citation type="journal article" date="2014" name="PLoS Genet.">
        <title>Phylogenetically driven sequencing of extremely halophilic archaea reveals strategies for static and dynamic osmo-response.</title>
        <authorList>
            <person name="Becker E.A."/>
            <person name="Seitzer P.M."/>
            <person name="Tritt A."/>
            <person name="Larsen D."/>
            <person name="Krusor M."/>
            <person name="Yao A.I."/>
            <person name="Wu D."/>
            <person name="Madern D."/>
            <person name="Eisen J.A."/>
            <person name="Darling A.E."/>
            <person name="Facciotti M.T."/>
        </authorList>
    </citation>
    <scope>NUCLEOTIDE SEQUENCE [LARGE SCALE GENOMIC DNA]</scope>
    <source>
        <strain evidence="2 3">100A6</strain>
    </source>
</reference>
<dbReference type="RefSeq" id="WP_007689639.1">
    <property type="nucleotide sequence ID" value="NZ_AOMB01000003.1"/>
</dbReference>